<dbReference type="AlphaFoldDB" id="A0AA35YV04"/>
<evidence type="ECO:0000313" key="1">
    <source>
        <dbReference type="EMBL" id="CAI9280427.1"/>
    </source>
</evidence>
<keyword evidence="2" id="KW-1185">Reference proteome</keyword>
<protein>
    <submittedName>
        <fullName evidence="1">Uncharacterized protein</fullName>
    </submittedName>
</protein>
<name>A0AA35YV04_LACSI</name>
<reference evidence="1" key="1">
    <citation type="submission" date="2023-04" db="EMBL/GenBank/DDBJ databases">
        <authorList>
            <person name="Vijverberg K."/>
            <person name="Xiong W."/>
            <person name="Schranz E."/>
        </authorList>
    </citation>
    <scope>NUCLEOTIDE SEQUENCE</scope>
</reference>
<sequence>MRDLENVLEEEKCLVSLDSGELAQGQLFPGLRPIKATCMDVRVEGEVKSFLETNFASYLHLGELDIEGLRQLCDNLDAEVKHLEANTS</sequence>
<gene>
    <name evidence="1" type="ORF">LSALG_LOCUS20170</name>
</gene>
<dbReference type="Proteomes" id="UP001177003">
    <property type="component" value="Chromosome 4"/>
</dbReference>
<organism evidence="1 2">
    <name type="scientific">Lactuca saligna</name>
    <name type="common">Willowleaf lettuce</name>
    <dbReference type="NCBI Taxonomy" id="75948"/>
    <lineage>
        <taxon>Eukaryota</taxon>
        <taxon>Viridiplantae</taxon>
        <taxon>Streptophyta</taxon>
        <taxon>Embryophyta</taxon>
        <taxon>Tracheophyta</taxon>
        <taxon>Spermatophyta</taxon>
        <taxon>Magnoliopsida</taxon>
        <taxon>eudicotyledons</taxon>
        <taxon>Gunneridae</taxon>
        <taxon>Pentapetalae</taxon>
        <taxon>asterids</taxon>
        <taxon>campanulids</taxon>
        <taxon>Asterales</taxon>
        <taxon>Asteraceae</taxon>
        <taxon>Cichorioideae</taxon>
        <taxon>Cichorieae</taxon>
        <taxon>Lactucinae</taxon>
        <taxon>Lactuca</taxon>
    </lineage>
</organism>
<accession>A0AA35YV04</accession>
<dbReference type="EMBL" id="OX465080">
    <property type="protein sequence ID" value="CAI9280427.1"/>
    <property type="molecule type" value="Genomic_DNA"/>
</dbReference>
<proteinExistence type="predicted"/>
<evidence type="ECO:0000313" key="2">
    <source>
        <dbReference type="Proteomes" id="UP001177003"/>
    </source>
</evidence>